<feature type="domain" description="Fe/B12 periplasmic-binding" evidence="2">
    <location>
        <begin position="42"/>
        <end position="300"/>
    </location>
</feature>
<keyword evidence="1" id="KW-0732">Signal</keyword>
<feature type="chain" id="PRO_5019415240" evidence="1">
    <location>
        <begin position="35"/>
        <end position="300"/>
    </location>
</feature>
<organism evidence="3 4">
    <name type="scientific">Noviherbaspirillum cavernae</name>
    <dbReference type="NCBI Taxonomy" id="2320862"/>
    <lineage>
        <taxon>Bacteria</taxon>
        <taxon>Pseudomonadati</taxon>
        <taxon>Pseudomonadota</taxon>
        <taxon>Betaproteobacteria</taxon>
        <taxon>Burkholderiales</taxon>
        <taxon>Oxalobacteraceae</taxon>
        <taxon>Noviherbaspirillum</taxon>
    </lineage>
</organism>
<reference evidence="3 4" key="1">
    <citation type="submission" date="2018-09" db="EMBL/GenBank/DDBJ databases">
        <authorList>
            <person name="Zhu H."/>
        </authorList>
    </citation>
    <scope>NUCLEOTIDE SEQUENCE [LARGE SCALE GENOMIC DNA]</scope>
    <source>
        <strain evidence="3 4">K2R10-39</strain>
    </source>
</reference>
<dbReference type="OrthoDB" id="9797736at2"/>
<dbReference type="Proteomes" id="UP000285190">
    <property type="component" value="Unassembled WGS sequence"/>
</dbReference>
<dbReference type="AlphaFoldDB" id="A0A418WX74"/>
<protein>
    <submittedName>
        <fullName evidence="3">Hemin ABC transporter substrate-binding protein</fullName>
    </submittedName>
</protein>
<proteinExistence type="predicted"/>
<name>A0A418WX74_9BURK</name>
<dbReference type="EMBL" id="QYUN01000002">
    <property type="protein sequence ID" value="RJG04713.1"/>
    <property type="molecule type" value="Genomic_DNA"/>
</dbReference>
<keyword evidence="4" id="KW-1185">Reference proteome</keyword>
<dbReference type="Gene3D" id="3.40.50.1980">
    <property type="entry name" value="Nitrogenase molybdenum iron protein domain"/>
    <property type="match status" value="2"/>
</dbReference>
<dbReference type="RefSeq" id="WP_119735793.1">
    <property type="nucleotide sequence ID" value="NZ_QYUN01000002.1"/>
</dbReference>
<dbReference type="InterPro" id="IPR002491">
    <property type="entry name" value="ABC_transptr_periplasmic_BD"/>
</dbReference>
<dbReference type="PANTHER" id="PTHR30535:SF4">
    <property type="entry name" value="HEMIN-BINDING PERIPLASMIC PROTEIN HMUT"/>
    <property type="match status" value="1"/>
</dbReference>
<gene>
    <name evidence="3" type="ORF">D3870_00580</name>
</gene>
<dbReference type="Pfam" id="PF01497">
    <property type="entry name" value="Peripla_BP_2"/>
    <property type="match status" value="1"/>
</dbReference>
<evidence type="ECO:0000256" key="1">
    <source>
        <dbReference type="SAM" id="SignalP"/>
    </source>
</evidence>
<comment type="caution">
    <text evidence="3">The sequence shown here is derived from an EMBL/GenBank/DDBJ whole genome shotgun (WGS) entry which is preliminary data.</text>
</comment>
<sequence>MRRLSFNAQRRTRLCQLSMLALAGSLGGWSSGIAAGRNGQNRIVSVGGALTEIIYALQAQGDLVGVDTTSIYPESASKLPNVGYSRALSAEGVLALAPTQVIATEDAGPPAVLRQITAAGVPVTVLPANHRFEGLIERVLRVGELTGRKAQAEQYAADLRQEWARVRKQIDARRGKPVKVLFVLAHAPGQIMVAGQDTSADAVLRYAGAVNAIGGITGYKPLTPEAVIGAQPDVVLLTDQGLKAQGGTASVLALPGIAQTPAGRNKRVIGLDAMYLLGFGPRLPAAVTALDAALTRAMTA</sequence>
<evidence type="ECO:0000313" key="4">
    <source>
        <dbReference type="Proteomes" id="UP000285190"/>
    </source>
</evidence>
<feature type="signal peptide" evidence="1">
    <location>
        <begin position="1"/>
        <end position="34"/>
    </location>
</feature>
<accession>A0A418WX74</accession>
<dbReference type="PANTHER" id="PTHR30535">
    <property type="entry name" value="VITAMIN B12-BINDING PROTEIN"/>
    <property type="match status" value="1"/>
</dbReference>
<dbReference type="SUPFAM" id="SSF53807">
    <property type="entry name" value="Helical backbone' metal receptor"/>
    <property type="match status" value="1"/>
</dbReference>
<dbReference type="InterPro" id="IPR050902">
    <property type="entry name" value="ABC_Transporter_SBP"/>
</dbReference>
<evidence type="ECO:0000313" key="3">
    <source>
        <dbReference type="EMBL" id="RJG04713.1"/>
    </source>
</evidence>
<dbReference type="CDD" id="cd01149">
    <property type="entry name" value="HutB"/>
    <property type="match status" value="1"/>
</dbReference>
<dbReference type="PROSITE" id="PS50983">
    <property type="entry name" value="FE_B12_PBP"/>
    <property type="match status" value="1"/>
</dbReference>
<evidence type="ECO:0000259" key="2">
    <source>
        <dbReference type="PROSITE" id="PS50983"/>
    </source>
</evidence>